<reference evidence="2 3" key="1">
    <citation type="submission" date="2019-07" db="EMBL/GenBank/DDBJ databases">
        <title>Whole genome shotgun sequence of Cellulomonas persica NBRC 101101.</title>
        <authorList>
            <person name="Hosoyama A."/>
            <person name="Uohara A."/>
            <person name="Ohji S."/>
            <person name="Ichikawa N."/>
        </authorList>
    </citation>
    <scope>NUCLEOTIDE SEQUENCE [LARGE SCALE GENOMIC DNA]</scope>
    <source>
        <strain evidence="2 3">NBRC 101101</strain>
    </source>
</reference>
<dbReference type="Proteomes" id="UP000321386">
    <property type="component" value="Unassembled WGS sequence"/>
</dbReference>
<evidence type="ECO:0000313" key="3">
    <source>
        <dbReference type="Proteomes" id="UP000321386"/>
    </source>
</evidence>
<organism evidence="2 3">
    <name type="scientific">Cellulomonas persica</name>
    <dbReference type="NCBI Taxonomy" id="76861"/>
    <lineage>
        <taxon>Bacteria</taxon>
        <taxon>Bacillati</taxon>
        <taxon>Actinomycetota</taxon>
        <taxon>Actinomycetes</taxon>
        <taxon>Micrococcales</taxon>
        <taxon>Cellulomonadaceae</taxon>
        <taxon>Cellulomonas</taxon>
    </lineage>
</organism>
<dbReference type="AlphaFoldDB" id="A0A510UVW1"/>
<accession>A0A510UVW1</accession>
<dbReference type="Pfam" id="PF02624">
    <property type="entry name" value="YcaO"/>
    <property type="match status" value="1"/>
</dbReference>
<dbReference type="OrthoDB" id="2379922at2"/>
<dbReference type="EMBL" id="BJUA01000005">
    <property type="protein sequence ID" value="GEK17631.1"/>
    <property type="molecule type" value="Genomic_DNA"/>
</dbReference>
<dbReference type="Gene3D" id="3.30.160.660">
    <property type="match status" value="1"/>
</dbReference>
<dbReference type="PANTHER" id="PTHR37809">
    <property type="entry name" value="RIBOSOMAL PROTEIN S12 METHYLTHIOTRANSFERASE ACCESSORY FACTOR YCAO"/>
    <property type="match status" value="1"/>
</dbReference>
<dbReference type="InterPro" id="IPR003776">
    <property type="entry name" value="YcaO-like_dom"/>
</dbReference>
<protein>
    <submittedName>
        <fullName evidence="2">SagD family biosynthesis docking scaffold protein</fullName>
    </submittedName>
</protein>
<dbReference type="RefSeq" id="WP_146805896.1">
    <property type="nucleotide sequence ID" value="NZ_BJUA01000005.1"/>
</dbReference>
<dbReference type="Gene3D" id="3.40.50.720">
    <property type="entry name" value="NAD(P)-binding Rossmann-like Domain"/>
    <property type="match status" value="1"/>
</dbReference>
<dbReference type="Gene3D" id="3.30.1330.230">
    <property type="match status" value="1"/>
</dbReference>
<dbReference type="Gene3D" id="3.30.40.250">
    <property type="match status" value="1"/>
</dbReference>
<keyword evidence="3" id="KW-1185">Reference proteome</keyword>
<proteinExistence type="predicted"/>
<comment type="caution">
    <text evidence="2">The sequence shown here is derived from an EMBL/GenBank/DDBJ whole genome shotgun (WGS) entry which is preliminary data.</text>
</comment>
<feature type="domain" description="YcaO" evidence="1">
    <location>
        <begin position="203"/>
        <end position="593"/>
    </location>
</feature>
<gene>
    <name evidence="2" type="ORF">CPE01_13640</name>
</gene>
<sequence>MELTSDVAEAVTIALSRGRSRLAVSGPRSLAVGVHGSHVLVGPLVARDGLGGCADCALAWWSDVSPHTAGGPPVDTGLDWAPVVRAMVARVLADPPGLWRRAVLVLDRDSGQLTLHRFLVHPACVACANPAKPPEPLDLRTPQPAVAGPLRTRGFDRETLREHLLDPRFGPVAHVARDEESPLALVTAQTAVPGRSRRESGTGRAPTFAASEVPAILEGLERALGGYRRPAVPVVVASWREVAHLAVDPRALGEHEPSLLARGTGYEQFETSSATSWVWARSTLHDRAVLVPEHVAYWHERGVGSRFVAESSNGCAVGGSREEAVLHGLLEVIERDAFLLAWYARARLVEVQPADDGELAAQRDVLAARGLHLRVLDLTSDFQVPVALAVVTADEETVRSGQAPALSLASSAAADPLTAIQEAVEACVTKAVMHTTWVRRRESLPVEQCRPLLEDFDLVQTHEDHTGLHGLWESRGLWEFLEHPAGTITEAELCARPRLATGDVALALRQLLERTHMLGMDVVVVDQSAPELVDALGLHAVKVLVPGTVPLTFGHRHRRTVGIPRLARAASILEGAVPWDDDPRPNPVPHPFP</sequence>
<name>A0A510UVW1_9CELL</name>
<evidence type="ECO:0000313" key="2">
    <source>
        <dbReference type="EMBL" id="GEK17631.1"/>
    </source>
</evidence>
<dbReference type="PANTHER" id="PTHR37809:SF1">
    <property type="entry name" value="RIBOSOMAL PROTEIN S12 METHYLTHIOTRANSFERASE ACCESSORY FACTOR YCAO"/>
    <property type="match status" value="1"/>
</dbReference>
<evidence type="ECO:0000259" key="1">
    <source>
        <dbReference type="PROSITE" id="PS51664"/>
    </source>
</evidence>
<dbReference type="PROSITE" id="PS51664">
    <property type="entry name" value="YCAO"/>
    <property type="match status" value="1"/>
</dbReference>
<dbReference type="NCBIfam" id="TIGR03604">
    <property type="entry name" value="TOMM_cyclo_SagD"/>
    <property type="match status" value="1"/>
</dbReference>
<dbReference type="InterPro" id="IPR027624">
    <property type="entry name" value="TOMM_cyclo_SagD"/>
</dbReference>